<feature type="chain" id="PRO_5042253855" description="Secreted protein" evidence="2">
    <location>
        <begin position="23"/>
        <end position="73"/>
    </location>
</feature>
<gene>
    <name evidence="3" type="ORF">MYCIT1_LOCUS25878</name>
</gene>
<name>A0AAD2K3P5_9AGAR</name>
<evidence type="ECO:0008006" key="5">
    <source>
        <dbReference type="Google" id="ProtNLM"/>
    </source>
</evidence>
<keyword evidence="2" id="KW-0732">Signal</keyword>
<comment type="caution">
    <text evidence="3">The sequence shown here is derived from an EMBL/GenBank/DDBJ whole genome shotgun (WGS) entry which is preliminary data.</text>
</comment>
<dbReference type="Proteomes" id="UP001295794">
    <property type="component" value="Unassembled WGS sequence"/>
</dbReference>
<sequence>MFATRALICLAVAFSLSTAVTAAPVTRLASSANAASTPSSINLPAPASTSHAAHKFSPAFWGRIAEPRAEQNR</sequence>
<keyword evidence="4" id="KW-1185">Reference proteome</keyword>
<feature type="signal peptide" evidence="2">
    <location>
        <begin position="1"/>
        <end position="22"/>
    </location>
</feature>
<proteinExistence type="predicted"/>
<feature type="region of interest" description="Disordered" evidence="1">
    <location>
        <begin position="32"/>
        <end position="53"/>
    </location>
</feature>
<dbReference type="EMBL" id="CAVNYO010000419">
    <property type="protein sequence ID" value="CAK5277076.1"/>
    <property type="molecule type" value="Genomic_DNA"/>
</dbReference>
<evidence type="ECO:0000313" key="3">
    <source>
        <dbReference type="EMBL" id="CAK5277076.1"/>
    </source>
</evidence>
<reference evidence="3" key="1">
    <citation type="submission" date="2023-11" db="EMBL/GenBank/DDBJ databases">
        <authorList>
            <person name="De Vega J J."/>
            <person name="De Vega J J."/>
        </authorList>
    </citation>
    <scope>NUCLEOTIDE SEQUENCE</scope>
</reference>
<evidence type="ECO:0000256" key="1">
    <source>
        <dbReference type="SAM" id="MobiDB-lite"/>
    </source>
</evidence>
<protein>
    <recommendedName>
        <fullName evidence="5">Secreted protein</fullName>
    </recommendedName>
</protein>
<evidence type="ECO:0000256" key="2">
    <source>
        <dbReference type="SAM" id="SignalP"/>
    </source>
</evidence>
<accession>A0AAD2K3P5</accession>
<evidence type="ECO:0000313" key="4">
    <source>
        <dbReference type="Proteomes" id="UP001295794"/>
    </source>
</evidence>
<dbReference type="AlphaFoldDB" id="A0AAD2K3P5"/>
<organism evidence="3 4">
    <name type="scientific">Mycena citricolor</name>
    <dbReference type="NCBI Taxonomy" id="2018698"/>
    <lineage>
        <taxon>Eukaryota</taxon>
        <taxon>Fungi</taxon>
        <taxon>Dikarya</taxon>
        <taxon>Basidiomycota</taxon>
        <taxon>Agaricomycotina</taxon>
        <taxon>Agaricomycetes</taxon>
        <taxon>Agaricomycetidae</taxon>
        <taxon>Agaricales</taxon>
        <taxon>Marasmiineae</taxon>
        <taxon>Mycenaceae</taxon>
        <taxon>Mycena</taxon>
    </lineage>
</organism>